<comment type="caution">
    <text evidence="1">The sequence shown here is derived from an EMBL/GenBank/DDBJ whole genome shotgun (WGS) entry which is preliminary data.</text>
</comment>
<sequence>MFLDDEIKHIEDYISLEHLRFKTLVTRETTTTIESKLPKSQIFAH</sequence>
<evidence type="ECO:0000313" key="1">
    <source>
        <dbReference type="EMBL" id="MBF8149614.1"/>
    </source>
</evidence>
<dbReference type="GO" id="GO:0016301">
    <property type="term" value="F:kinase activity"/>
    <property type="evidence" value="ECO:0007669"/>
    <property type="project" value="UniProtKB-KW"/>
</dbReference>
<gene>
    <name evidence="1" type="ORF">ITJ86_06870</name>
</gene>
<keyword evidence="1" id="KW-0418">Kinase</keyword>
<organism evidence="1 2">
    <name type="scientific">Winogradskyella marina</name>
    <dbReference type="NCBI Taxonomy" id="2785530"/>
    <lineage>
        <taxon>Bacteria</taxon>
        <taxon>Pseudomonadati</taxon>
        <taxon>Bacteroidota</taxon>
        <taxon>Flavobacteriia</taxon>
        <taxon>Flavobacteriales</taxon>
        <taxon>Flavobacteriaceae</taxon>
        <taxon>Winogradskyella</taxon>
    </lineage>
</organism>
<dbReference type="RefSeq" id="WP_195870979.1">
    <property type="nucleotide sequence ID" value="NZ_JADOET010000004.1"/>
</dbReference>
<evidence type="ECO:0000313" key="2">
    <source>
        <dbReference type="Proteomes" id="UP000611215"/>
    </source>
</evidence>
<reference evidence="1 2" key="1">
    <citation type="submission" date="2020-11" db="EMBL/GenBank/DDBJ databases">
        <title>Winogradskyella marina sp. nov., isolated from marine sediment.</title>
        <authorList>
            <person name="Bo J."/>
            <person name="Wang S."/>
            <person name="Song X."/>
            <person name="Du Z."/>
        </authorList>
    </citation>
    <scope>NUCLEOTIDE SEQUENCE [LARGE SCALE GENOMIC DNA]</scope>
    <source>
        <strain evidence="1 2">F6397</strain>
    </source>
</reference>
<keyword evidence="2" id="KW-1185">Reference proteome</keyword>
<proteinExistence type="predicted"/>
<accession>A0ABS0EGP6</accession>
<keyword evidence="1" id="KW-0808">Transferase</keyword>
<name>A0ABS0EGP6_9FLAO</name>
<protein>
    <submittedName>
        <fullName evidence="1">Histidine kinase</fullName>
    </submittedName>
</protein>
<dbReference type="Proteomes" id="UP000611215">
    <property type="component" value="Unassembled WGS sequence"/>
</dbReference>
<dbReference type="EMBL" id="JADOET010000004">
    <property type="protein sequence ID" value="MBF8149614.1"/>
    <property type="molecule type" value="Genomic_DNA"/>
</dbReference>